<dbReference type="GO" id="GO:0016020">
    <property type="term" value="C:membrane"/>
    <property type="evidence" value="ECO:0007669"/>
    <property type="project" value="UniProtKB-SubCell"/>
</dbReference>
<dbReference type="EMBL" id="UINC01043988">
    <property type="protein sequence ID" value="SVB48803.1"/>
    <property type="molecule type" value="Genomic_DNA"/>
</dbReference>
<feature type="transmembrane region" description="Helical" evidence="5">
    <location>
        <begin position="329"/>
        <end position="346"/>
    </location>
</feature>
<dbReference type="PANTHER" id="PTHR11432:SF3">
    <property type="entry name" value="NADH-UBIQUINONE OXIDOREDUCTASE CHAIN 1"/>
    <property type="match status" value="1"/>
</dbReference>
<keyword evidence="4 5" id="KW-0472">Membrane</keyword>
<feature type="transmembrane region" description="Helical" evidence="5">
    <location>
        <begin position="75"/>
        <end position="97"/>
    </location>
</feature>
<dbReference type="PANTHER" id="PTHR11432">
    <property type="entry name" value="NADH DEHYDROGENASE SUBUNIT 1"/>
    <property type="match status" value="1"/>
</dbReference>
<evidence type="ECO:0000313" key="6">
    <source>
        <dbReference type="EMBL" id="SVB48803.1"/>
    </source>
</evidence>
<evidence type="ECO:0000256" key="5">
    <source>
        <dbReference type="SAM" id="Phobius"/>
    </source>
</evidence>
<evidence type="ECO:0000256" key="3">
    <source>
        <dbReference type="ARBA" id="ARBA00022989"/>
    </source>
</evidence>
<evidence type="ECO:0000256" key="1">
    <source>
        <dbReference type="ARBA" id="ARBA00004141"/>
    </source>
</evidence>
<keyword evidence="3 5" id="KW-1133">Transmembrane helix</keyword>
<dbReference type="Pfam" id="PF00146">
    <property type="entry name" value="NADHdh"/>
    <property type="match status" value="1"/>
</dbReference>
<dbReference type="GO" id="GO:0003954">
    <property type="term" value="F:NADH dehydrogenase activity"/>
    <property type="evidence" value="ECO:0007669"/>
    <property type="project" value="TreeGrafter"/>
</dbReference>
<accession>A0A382EFP9</accession>
<name>A0A382EFP9_9ZZZZ</name>
<protein>
    <submittedName>
        <fullName evidence="6">Uncharacterized protein</fullName>
    </submittedName>
</protein>
<dbReference type="PROSITE" id="PS00667">
    <property type="entry name" value="COMPLEX1_ND1_1"/>
    <property type="match status" value="1"/>
</dbReference>
<feature type="transmembrane region" description="Helical" evidence="5">
    <location>
        <begin position="263"/>
        <end position="287"/>
    </location>
</feature>
<feature type="transmembrane region" description="Helical" evidence="5">
    <location>
        <begin position="149"/>
        <end position="167"/>
    </location>
</feature>
<feature type="transmembrane region" description="Helical" evidence="5">
    <location>
        <begin position="6"/>
        <end position="28"/>
    </location>
</feature>
<organism evidence="6">
    <name type="scientific">marine metagenome</name>
    <dbReference type="NCBI Taxonomy" id="408172"/>
    <lineage>
        <taxon>unclassified sequences</taxon>
        <taxon>metagenomes</taxon>
        <taxon>ecological metagenomes</taxon>
    </lineage>
</organism>
<keyword evidence="2 5" id="KW-0812">Transmembrane</keyword>
<gene>
    <name evidence="6" type="ORF">METZ01_LOCUS201657</name>
</gene>
<dbReference type="NCBIfam" id="NF004741">
    <property type="entry name" value="PRK06076.1-2"/>
    <property type="match status" value="1"/>
</dbReference>
<feature type="transmembrane region" description="Helical" evidence="5">
    <location>
        <begin position="229"/>
        <end position="251"/>
    </location>
</feature>
<feature type="transmembrane region" description="Helical" evidence="5">
    <location>
        <begin position="299"/>
        <end position="323"/>
    </location>
</feature>
<comment type="subcellular location">
    <subcellularLocation>
        <location evidence="1">Membrane</location>
        <topology evidence="1">Multi-pass membrane protein</topology>
    </subcellularLocation>
</comment>
<dbReference type="AlphaFoldDB" id="A0A382EFP9"/>
<feature type="transmembrane region" description="Helical" evidence="5">
    <location>
        <begin position="109"/>
        <end position="128"/>
    </location>
</feature>
<dbReference type="GO" id="GO:0009060">
    <property type="term" value="P:aerobic respiration"/>
    <property type="evidence" value="ECO:0007669"/>
    <property type="project" value="TreeGrafter"/>
</dbReference>
<reference evidence="6" key="1">
    <citation type="submission" date="2018-05" db="EMBL/GenBank/DDBJ databases">
        <authorList>
            <person name="Lanie J.A."/>
            <person name="Ng W.-L."/>
            <person name="Kazmierczak K.M."/>
            <person name="Andrzejewski T.M."/>
            <person name="Davidsen T.M."/>
            <person name="Wayne K.J."/>
            <person name="Tettelin H."/>
            <person name="Glass J.I."/>
            <person name="Rusch D."/>
            <person name="Podicherti R."/>
            <person name="Tsui H.-C.T."/>
            <person name="Winkler M.E."/>
        </authorList>
    </citation>
    <scope>NUCLEOTIDE SEQUENCE</scope>
</reference>
<evidence type="ECO:0000256" key="2">
    <source>
        <dbReference type="ARBA" id="ARBA00022692"/>
    </source>
</evidence>
<dbReference type="InterPro" id="IPR018086">
    <property type="entry name" value="NADH_UbQ_OxRdtase_su1_CS"/>
</dbReference>
<proteinExistence type="inferred from homology"/>
<sequence length="377" mass="41843">MPEIVGLFFKASLLLFFILMVVLILTLAERKALARIQQRKGPNRVGFKGILQPFADALKLLTKEDILPASANKQIFWVAPLAVFLPGFLIWVTIPLAKEVVLANLDMGLFYITAISVLSVMGLLMAGWGSANKWAMIGGLRAAGQLISYEIPFIMAILAIGILAQSFNLKEIVDDQARWPFAIKQPLGLFIFLTAGLAELGRTPFDIHHAESEVVGGPFVEYSGAHWSVFYLAEYMNTFTIAVLTVLLFLGGWQSPLLPFSGIVQTVASLSWFLIKTALVIWVIFWIRGTYPRLRIDQLMSFGWKILVPASFINIFLTASVLYYALPHWVITVVSLGFLGVTFYFIKKGSLAGHKQDTVTIINSSDIRAQLSNRAEV</sequence>
<feature type="transmembrane region" description="Helical" evidence="5">
    <location>
        <begin position="179"/>
        <end position="198"/>
    </location>
</feature>
<evidence type="ECO:0000256" key="4">
    <source>
        <dbReference type="ARBA" id="ARBA00023136"/>
    </source>
</evidence>
<dbReference type="InterPro" id="IPR001694">
    <property type="entry name" value="NADH_UbQ_OxRdtase_su1/FPO"/>
</dbReference>
<dbReference type="HAMAP" id="MF_01350">
    <property type="entry name" value="NDH1_NuoH"/>
    <property type="match status" value="1"/>
</dbReference>